<evidence type="ECO:0000313" key="2">
    <source>
        <dbReference type="Proteomes" id="UP000790377"/>
    </source>
</evidence>
<comment type="caution">
    <text evidence="1">The sequence shown here is derived from an EMBL/GenBank/DDBJ whole genome shotgun (WGS) entry which is preliminary data.</text>
</comment>
<name>A0ACB8AB58_9AGAM</name>
<dbReference type="EMBL" id="MU267717">
    <property type="protein sequence ID" value="KAH7910353.1"/>
    <property type="molecule type" value="Genomic_DNA"/>
</dbReference>
<protein>
    <submittedName>
        <fullName evidence="1">Uncharacterized protein</fullName>
    </submittedName>
</protein>
<dbReference type="Proteomes" id="UP000790377">
    <property type="component" value="Unassembled WGS sequence"/>
</dbReference>
<gene>
    <name evidence="1" type="ORF">BJ138DRAFT_1087884</name>
</gene>
<proteinExistence type="predicted"/>
<accession>A0ACB8AB58</accession>
<keyword evidence="2" id="KW-1185">Reference proteome</keyword>
<organism evidence="1 2">
    <name type="scientific">Hygrophoropsis aurantiaca</name>
    <dbReference type="NCBI Taxonomy" id="72124"/>
    <lineage>
        <taxon>Eukaryota</taxon>
        <taxon>Fungi</taxon>
        <taxon>Dikarya</taxon>
        <taxon>Basidiomycota</taxon>
        <taxon>Agaricomycotina</taxon>
        <taxon>Agaricomycetes</taxon>
        <taxon>Agaricomycetidae</taxon>
        <taxon>Boletales</taxon>
        <taxon>Coniophorineae</taxon>
        <taxon>Hygrophoropsidaceae</taxon>
        <taxon>Hygrophoropsis</taxon>
    </lineage>
</organism>
<evidence type="ECO:0000313" key="1">
    <source>
        <dbReference type="EMBL" id="KAH7910353.1"/>
    </source>
</evidence>
<reference evidence="1" key="1">
    <citation type="journal article" date="2021" name="New Phytol.">
        <title>Evolutionary innovations through gain and loss of genes in the ectomycorrhizal Boletales.</title>
        <authorList>
            <person name="Wu G."/>
            <person name="Miyauchi S."/>
            <person name="Morin E."/>
            <person name="Kuo A."/>
            <person name="Drula E."/>
            <person name="Varga T."/>
            <person name="Kohler A."/>
            <person name="Feng B."/>
            <person name="Cao Y."/>
            <person name="Lipzen A."/>
            <person name="Daum C."/>
            <person name="Hundley H."/>
            <person name="Pangilinan J."/>
            <person name="Johnson J."/>
            <person name="Barry K."/>
            <person name="LaButti K."/>
            <person name="Ng V."/>
            <person name="Ahrendt S."/>
            <person name="Min B."/>
            <person name="Choi I.G."/>
            <person name="Park H."/>
            <person name="Plett J.M."/>
            <person name="Magnuson J."/>
            <person name="Spatafora J.W."/>
            <person name="Nagy L.G."/>
            <person name="Henrissat B."/>
            <person name="Grigoriev I.V."/>
            <person name="Yang Z.L."/>
            <person name="Xu J."/>
            <person name="Martin F.M."/>
        </authorList>
    </citation>
    <scope>NUCLEOTIDE SEQUENCE</scope>
    <source>
        <strain evidence="1">ATCC 28755</strain>
    </source>
</reference>
<sequence>MEDSAYLALPSNTRRRIDEVFDSYVRSKELPSAPSQIEDSEIVIEGGFIVDDADAGGFLVEDDQPGGFMIEDDSEVQISKDTSHIPLSSIPSALRQLDLPSDDEEILSVFRNAASGWGAHAQDGGVNRKNWRAVCAALLDQGDEGEGDRLMDSDIPTNSKMNSGEEDDTSGPDSDDYHMSASDEPSDLDEGSDEEYESHLASTTSRQKPVKPRRTIASGSSPGVNIDTGKLSTRQKAACREDFARFFPDIPDSHLDQQRIMIKDIMRIAKLLKEKLKAEEIVEMLEAFSTSPDKSVSLSDLENMMITTRLIRT</sequence>